<protein>
    <submittedName>
        <fullName evidence="2">Uncharacterized protein</fullName>
    </submittedName>
</protein>
<feature type="region of interest" description="Disordered" evidence="1">
    <location>
        <begin position="84"/>
        <end position="134"/>
    </location>
</feature>
<comment type="caution">
    <text evidence="2">The sequence shown here is derived from an EMBL/GenBank/DDBJ whole genome shotgun (WGS) entry which is preliminary data.</text>
</comment>
<reference evidence="2" key="1">
    <citation type="journal article" date="2022" name="Plant J.">
        <title>Strategies of tolerance reflected in two North American maple genomes.</title>
        <authorList>
            <person name="McEvoy S.L."/>
            <person name="Sezen U.U."/>
            <person name="Trouern-Trend A."/>
            <person name="McMahon S.M."/>
            <person name="Schaberg P.G."/>
            <person name="Yang J."/>
            <person name="Wegrzyn J.L."/>
            <person name="Swenson N.G."/>
        </authorList>
    </citation>
    <scope>NUCLEOTIDE SEQUENCE</scope>
    <source>
        <strain evidence="2">91603</strain>
    </source>
</reference>
<evidence type="ECO:0000313" key="3">
    <source>
        <dbReference type="Proteomes" id="UP001064489"/>
    </source>
</evidence>
<accession>A0AAD5I6G9</accession>
<organism evidence="2 3">
    <name type="scientific">Acer negundo</name>
    <name type="common">Box elder</name>
    <dbReference type="NCBI Taxonomy" id="4023"/>
    <lineage>
        <taxon>Eukaryota</taxon>
        <taxon>Viridiplantae</taxon>
        <taxon>Streptophyta</taxon>
        <taxon>Embryophyta</taxon>
        <taxon>Tracheophyta</taxon>
        <taxon>Spermatophyta</taxon>
        <taxon>Magnoliopsida</taxon>
        <taxon>eudicotyledons</taxon>
        <taxon>Gunneridae</taxon>
        <taxon>Pentapetalae</taxon>
        <taxon>rosids</taxon>
        <taxon>malvids</taxon>
        <taxon>Sapindales</taxon>
        <taxon>Sapindaceae</taxon>
        <taxon>Hippocastanoideae</taxon>
        <taxon>Acereae</taxon>
        <taxon>Acer</taxon>
    </lineage>
</organism>
<proteinExistence type="predicted"/>
<sequence>MSTQTPQDSRPQETEDLVEAMTELAEGKEVLATPRVPEIEGVQAEAADASPSVMYPAILLPAAPLVSSSPSSVSPTANVGLSLECGRPTDTPPLSPAKSRTSLLAKLSTSPTAHSPLSEMDAKASRVRSIPGQI</sequence>
<dbReference type="EMBL" id="JAJSOW010000108">
    <property type="protein sequence ID" value="KAI9153787.1"/>
    <property type="molecule type" value="Genomic_DNA"/>
</dbReference>
<evidence type="ECO:0000256" key="1">
    <source>
        <dbReference type="SAM" id="MobiDB-lite"/>
    </source>
</evidence>
<name>A0AAD5I6G9_ACENE</name>
<evidence type="ECO:0000313" key="2">
    <source>
        <dbReference type="EMBL" id="KAI9153787.1"/>
    </source>
</evidence>
<gene>
    <name evidence="2" type="ORF">LWI28_016552</name>
</gene>
<keyword evidence="3" id="KW-1185">Reference proteome</keyword>
<dbReference type="AlphaFoldDB" id="A0AAD5I6G9"/>
<feature type="compositionally biased region" description="Polar residues" evidence="1">
    <location>
        <begin position="98"/>
        <end position="115"/>
    </location>
</feature>
<reference evidence="2" key="2">
    <citation type="submission" date="2023-02" db="EMBL/GenBank/DDBJ databases">
        <authorList>
            <person name="Swenson N.G."/>
            <person name="Wegrzyn J.L."/>
            <person name="Mcevoy S.L."/>
        </authorList>
    </citation>
    <scope>NUCLEOTIDE SEQUENCE</scope>
    <source>
        <strain evidence="2">91603</strain>
        <tissue evidence="2">Leaf</tissue>
    </source>
</reference>
<dbReference type="Proteomes" id="UP001064489">
    <property type="component" value="Chromosome 11"/>
</dbReference>